<proteinExistence type="inferred from homology"/>
<dbReference type="Pfam" id="PF00975">
    <property type="entry name" value="Thioesterase"/>
    <property type="match status" value="1"/>
</dbReference>
<comment type="caution">
    <text evidence="3">The sequence shown here is derived from an EMBL/GenBank/DDBJ whole genome shotgun (WGS) entry which is preliminary data.</text>
</comment>
<dbReference type="InterPro" id="IPR012223">
    <property type="entry name" value="TEII"/>
</dbReference>
<dbReference type="GO" id="GO:0008610">
    <property type="term" value="P:lipid biosynthetic process"/>
    <property type="evidence" value="ECO:0007669"/>
    <property type="project" value="TreeGrafter"/>
</dbReference>
<keyword evidence="4" id="KW-1185">Reference proteome</keyword>
<dbReference type="SUPFAM" id="SSF53474">
    <property type="entry name" value="alpha/beta-Hydrolases"/>
    <property type="match status" value="1"/>
</dbReference>
<accession>A0A7X1J8Q6</accession>
<organism evidence="3 4">
    <name type="scientific">Streptomyces cupreus</name>
    <dbReference type="NCBI Taxonomy" id="2759956"/>
    <lineage>
        <taxon>Bacteria</taxon>
        <taxon>Bacillati</taxon>
        <taxon>Actinomycetota</taxon>
        <taxon>Actinomycetes</taxon>
        <taxon>Kitasatosporales</taxon>
        <taxon>Streptomycetaceae</taxon>
        <taxon>Streptomyces</taxon>
    </lineage>
</organism>
<evidence type="ECO:0000313" key="3">
    <source>
        <dbReference type="EMBL" id="MBC2906273.1"/>
    </source>
</evidence>
<dbReference type="InterPro" id="IPR029058">
    <property type="entry name" value="AB_hydrolase_fold"/>
</dbReference>
<dbReference type="PANTHER" id="PTHR11487">
    <property type="entry name" value="THIOESTERASE"/>
    <property type="match status" value="1"/>
</dbReference>
<evidence type="ECO:0000256" key="1">
    <source>
        <dbReference type="ARBA" id="ARBA00007169"/>
    </source>
</evidence>
<feature type="domain" description="Thioesterase" evidence="2">
    <location>
        <begin position="23"/>
        <end position="244"/>
    </location>
</feature>
<dbReference type="Gene3D" id="3.40.50.1820">
    <property type="entry name" value="alpha/beta hydrolase"/>
    <property type="match status" value="1"/>
</dbReference>
<sequence length="271" mass="29004">MTRTARITTRTAAPERPVGAGPKLFCFPHAGAGTSAFGGWPALLGASARPVPVLLPGRDSRRREPRVTGVRGLFADLLRHHGPPPEEPYILYGHSLGGLIAYSVTRALEKAGRRGPELVVVGACPPPDTRTALADACELPDDRLLDLLETFGAVEPGTPRGGIWQRTALGVIRDDLRLARELRRAADGPLATPLLTIAGTDDPVAGPEVMDGWRAWADSIHGRRTVAGDHYFVRGRALPELLGRLCKDVQRLSHAGASINEGQPLLMKGSR</sequence>
<evidence type="ECO:0000259" key="2">
    <source>
        <dbReference type="Pfam" id="PF00975"/>
    </source>
</evidence>
<dbReference type="EMBL" id="JACMSF010000048">
    <property type="protein sequence ID" value="MBC2906273.1"/>
    <property type="molecule type" value="Genomic_DNA"/>
</dbReference>
<evidence type="ECO:0000313" key="4">
    <source>
        <dbReference type="Proteomes" id="UP000584670"/>
    </source>
</evidence>
<dbReference type="PANTHER" id="PTHR11487:SF0">
    <property type="entry name" value="S-ACYL FATTY ACID SYNTHASE THIOESTERASE, MEDIUM CHAIN"/>
    <property type="match status" value="1"/>
</dbReference>
<gene>
    <name evidence="3" type="ORF">H4N64_33015</name>
</gene>
<dbReference type="InterPro" id="IPR001031">
    <property type="entry name" value="Thioesterase"/>
</dbReference>
<protein>
    <submittedName>
        <fullName evidence="3">Thioesterase</fullName>
    </submittedName>
</protein>
<reference evidence="3 4" key="1">
    <citation type="submission" date="2020-08" db="EMBL/GenBank/DDBJ databases">
        <title>Streptomyces sp. PSKA01 genome sequencing and assembly.</title>
        <authorList>
            <person name="Mandal S."/>
            <person name="Maiti P.K."/>
            <person name="Das P."/>
        </authorList>
    </citation>
    <scope>NUCLEOTIDE SEQUENCE [LARGE SCALE GENOMIC DNA]</scope>
    <source>
        <strain evidence="3 4">PSKA01</strain>
    </source>
</reference>
<dbReference type="Proteomes" id="UP000584670">
    <property type="component" value="Unassembled WGS sequence"/>
</dbReference>
<name>A0A7X1J8Q6_9ACTN</name>
<comment type="similarity">
    <text evidence="1">Belongs to the thioesterase family.</text>
</comment>
<dbReference type="AlphaFoldDB" id="A0A7X1J8Q6"/>